<name>A0ABR2FB82_9ROSI</name>
<evidence type="ECO:0000313" key="3">
    <source>
        <dbReference type="Proteomes" id="UP001472677"/>
    </source>
</evidence>
<sequence>MGSVCNRYRFSESGDRSILNPIVQDIKALSRNFESIQFRFTYRESNGVAHLMAKGVPWFWIEEAPFAMMSLAEVKRRLLGCCPD</sequence>
<evidence type="ECO:0000313" key="2">
    <source>
        <dbReference type="EMBL" id="KAK8575560.1"/>
    </source>
</evidence>
<accession>A0ABR2FB82</accession>
<proteinExistence type="predicted"/>
<reference evidence="2 3" key="1">
    <citation type="journal article" date="2024" name="G3 (Bethesda)">
        <title>Genome assembly of Hibiscus sabdariffa L. provides insights into metabolisms of medicinal natural products.</title>
        <authorList>
            <person name="Kim T."/>
        </authorList>
    </citation>
    <scope>NUCLEOTIDE SEQUENCE [LARGE SCALE GENOMIC DNA]</scope>
    <source>
        <strain evidence="2">TK-2024</strain>
        <tissue evidence="2">Old leaves</tissue>
    </source>
</reference>
<dbReference type="Proteomes" id="UP001472677">
    <property type="component" value="Unassembled WGS sequence"/>
</dbReference>
<protein>
    <recommendedName>
        <fullName evidence="1">RNase H type-1 domain-containing protein</fullName>
    </recommendedName>
</protein>
<gene>
    <name evidence="2" type="ORF">V6N12_063231</name>
</gene>
<organism evidence="2 3">
    <name type="scientific">Hibiscus sabdariffa</name>
    <name type="common">roselle</name>
    <dbReference type="NCBI Taxonomy" id="183260"/>
    <lineage>
        <taxon>Eukaryota</taxon>
        <taxon>Viridiplantae</taxon>
        <taxon>Streptophyta</taxon>
        <taxon>Embryophyta</taxon>
        <taxon>Tracheophyta</taxon>
        <taxon>Spermatophyta</taxon>
        <taxon>Magnoliopsida</taxon>
        <taxon>eudicotyledons</taxon>
        <taxon>Gunneridae</taxon>
        <taxon>Pentapetalae</taxon>
        <taxon>rosids</taxon>
        <taxon>malvids</taxon>
        <taxon>Malvales</taxon>
        <taxon>Malvaceae</taxon>
        <taxon>Malvoideae</taxon>
        <taxon>Hibiscus</taxon>
    </lineage>
</organism>
<comment type="caution">
    <text evidence="2">The sequence shown here is derived from an EMBL/GenBank/DDBJ whole genome shotgun (WGS) entry which is preliminary data.</text>
</comment>
<dbReference type="InterPro" id="IPR002156">
    <property type="entry name" value="RNaseH_domain"/>
</dbReference>
<dbReference type="Pfam" id="PF13456">
    <property type="entry name" value="RVT_3"/>
    <property type="match status" value="1"/>
</dbReference>
<dbReference type="EMBL" id="JBBPBM010000007">
    <property type="protein sequence ID" value="KAK8575560.1"/>
    <property type="molecule type" value="Genomic_DNA"/>
</dbReference>
<keyword evidence="3" id="KW-1185">Reference proteome</keyword>
<evidence type="ECO:0000259" key="1">
    <source>
        <dbReference type="Pfam" id="PF13456"/>
    </source>
</evidence>
<feature type="domain" description="RNase H type-1" evidence="1">
    <location>
        <begin position="13"/>
        <end position="54"/>
    </location>
</feature>